<evidence type="ECO:0000259" key="11">
    <source>
        <dbReference type="Pfam" id="PF07715"/>
    </source>
</evidence>
<dbReference type="Pfam" id="PF00593">
    <property type="entry name" value="TonB_dep_Rec_b-barrel"/>
    <property type="match status" value="1"/>
</dbReference>
<keyword evidence="3 8" id="KW-1134">Transmembrane beta strand</keyword>
<feature type="domain" description="TonB-dependent receptor plug" evidence="11">
    <location>
        <begin position="59"/>
        <end position="164"/>
    </location>
</feature>
<evidence type="ECO:0000256" key="5">
    <source>
        <dbReference type="ARBA" id="ARBA00023077"/>
    </source>
</evidence>
<dbReference type="Gene3D" id="2.170.130.10">
    <property type="entry name" value="TonB-dependent receptor, plug domain"/>
    <property type="match status" value="1"/>
</dbReference>
<evidence type="ECO:0000256" key="1">
    <source>
        <dbReference type="ARBA" id="ARBA00004571"/>
    </source>
</evidence>
<organism evidence="12 13">
    <name type="scientific">Acinetobacter apis</name>
    <dbReference type="NCBI Taxonomy" id="1229165"/>
    <lineage>
        <taxon>Bacteria</taxon>
        <taxon>Pseudomonadati</taxon>
        <taxon>Pseudomonadota</taxon>
        <taxon>Gammaproteobacteria</taxon>
        <taxon>Moraxellales</taxon>
        <taxon>Moraxellaceae</taxon>
        <taxon>Acinetobacter</taxon>
    </lineage>
</organism>
<evidence type="ECO:0000256" key="7">
    <source>
        <dbReference type="ARBA" id="ARBA00023237"/>
    </source>
</evidence>
<dbReference type="InterPro" id="IPR000531">
    <property type="entry name" value="Beta-barrel_TonB"/>
</dbReference>
<dbReference type="NCBIfam" id="TIGR01782">
    <property type="entry name" value="TonB-Xanth-Caul"/>
    <property type="match status" value="1"/>
</dbReference>
<name>A0A217EGT7_9GAMM</name>
<proteinExistence type="inferred from homology"/>
<evidence type="ECO:0000313" key="12">
    <source>
        <dbReference type="EMBL" id="SNQ29713.1"/>
    </source>
</evidence>
<comment type="similarity">
    <text evidence="8 9">Belongs to the TonB-dependent receptor family.</text>
</comment>
<dbReference type="Pfam" id="PF07715">
    <property type="entry name" value="Plug"/>
    <property type="match status" value="1"/>
</dbReference>
<protein>
    <submittedName>
        <fullName evidence="12">TonB-dependent receptor</fullName>
    </submittedName>
</protein>
<keyword evidence="13" id="KW-1185">Reference proteome</keyword>
<dbReference type="InterPro" id="IPR039426">
    <property type="entry name" value="TonB-dep_rcpt-like"/>
</dbReference>
<evidence type="ECO:0000256" key="9">
    <source>
        <dbReference type="RuleBase" id="RU003357"/>
    </source>
</evidence>
<keyword evidence="6 8" id="KW-0472">Membrane</keyword>
<dbReference type="InterPro" id="IPR010104">
    <property type="entry name" value="TonB_rcpt_bac"/>
</dbReference>
<keyword evidence="7 8" id="KW-0998">Cell outer membrane</keyword>
<accession>A0A217EGT7</accession>
<evidence type="ECO:0000256" key="3">
    <source>
        <dbReference type="ARBA" id="ARBA00022452"/>
    </source>
</evidence>
<dbReference type="GO" id="GO:0009279">
    <property type="term" value="C:cell outer membrane"/>
    <property type="evidence" value="ECO:0007669"/>
    <property type="project" value="UniProtKB-SubCell"/>
</dbReference>
<dbReference type="RefSeq" id="WP_088823762.1">
    <property type="nucleotide sequence ID" value="NZ_FZLN01000003.1"/>
</dbReference>
<evidence type="ECO:0000259" key="10">
    <source>
        <dbReference type="Pfam" id="PF00593"/>
    </source>
</evidence>
<evidence type="ECO:0000256" key="2">
    <source>
        <dbReference type="ARBA" id="ARBA00022448"/>
    </source>
</evidence>
<dbReference type="InterPro" id="IPR036942">
    <property type="entry name" value="Beta-barrel_TonB_sf"/>
</dbReference>
<evidence type="ECO:0000313" key="13">
    <source>
        <dbReference type="Proteomes" id="UP000243463"/>
    </source>
</evidence>
<dbReference type="OrthoDB" id="8727862at2"/>
<dbReference type="PANTHER" id="PTHR40980">
    <property type="entry name" value="PLUG DOMAIN-CONTAINING PROTEIN"/>
    <property type="match status" value="1"/>
</dbReference>
<comment type="subcellular location">
    <subcellularLocation>
        <location evidence="1 8">Cell outer membrane</location>
        <topology evidence="1 8">Multi-pass membrane protein</topology>
    </subcellularLocation>
</comment>
<feature type="domain" description="TonB-dependent receptor-like beta-barrel" evidence="10">
    <location>
        <begin position="372"/>
        <end position="790"/>
    </location>
</feature>
<sequence>MLSLAHKKTSTHPFQLTTLFVAMMTLHTAHADTDPVSVGTIQVLGVGQAASINAALREQRSSDSISSVVHADGIGQLPDANAAEALQRLPGVALERDQGEGRFVTVRGLGTDLNAVTINGTLVPAPESNRRGVALDVLPSELVQSLAVVKTLTPDMDANSLGGTVQVNSLSAFDHKGLFYTGTAEGSYNDLRDKYSPKFSGAISNRFSILGGEDNFGVAAAVSYQNRKFGSDNVETGGEWTGQGVDKVAMRYYDIERERLGAGLNFDFRTDSGEYYLKTLYSKFVDTESRNAMKVKYTTPCFVDQVCSGKVTRALKTRKETQDIQSYVLGGKQQFGMWMVDAQAGYSRAQEKNPYGISAAEYSAKFKNLSYSNSKQPVFVAGDALYNPSSYTLNSIERQQSFTRDTEKNIKLDLSRDYNLWSYNHQIKFGGKISRREKTNDENVLLYEGLANSNDFYGDADYSLGRFGPLIDPNRVLSHLNGLNPNDYLDEQLSAANDFVSRENINSLYLMNSTDIDRLKIIAGLRYEDTRKSATGQQYNDGVITETTAKQNYHHWLPSISLRYELDQNTLLRTAFTTAVVRPTFAQSSPGVNIDGLDAEFGNPELKALKSRNFDLNLEKYFGDAGVLSASAFYKDINNFIYNTDLAGSGQWADFDEAKTYQNGSSATIYGIELSYSQKMDRLPAPWNGLVWGVNTTLSHSDATIKDAQTTRKIDFPSHSKVIGNVMLGWESALFGVKVSANYKSRALYEIADVSQPDQDIYNDRQTFVDLSTYYNINKNLKLKFDVANLSNEKYYAYTSERALNSQYEKYGPTYKLALTLTHF</sequence>
<dbReference type="EMBL" id="FZLN01000003">
    <property type="protein sequence ID" value="SNQ29713.1"/>
    <property type="molecule type" value="Genomic_DNA"/>
</dbReference>
<dbReference type="AlphaFoldDB" id="A0A217EGT7"/>
<dbReference type="Proteomes" id="UP000243463">
    <property type="component" value="Unassembled WGS sequence"/>
</dbReference>
<keyword evidence="5 9" id="KW-0798">TonB box</keyword>
<dbReference type="InterPro" id="IPR012910">
    <property type="entry name" value="Plug_dom"/>
</dbReference>
<dbReference type="PROSITE" id="PS52016">
    <property type="entry name" value="TONB_DEPENDENT_REC_3"/>
    <property type="match status" value="1"/>
</dbReference>
<dbReference type="InterPro" id="IPR037066">
    <property type="entry name" value="Plug_dom_sf"/>
</dbReference>
<evidence type="ECO:0000256" key="8">
    <source>
        <dbReference type="PROSITE-ProRule" id="PRU01360"/>
    </source>
</evidence>
<evidence type="ECO:0000256" key="4">
    <source>
        <dbReference type="ARBA" id="ARBA00022692"/>
    </source>
</evidence>
<keyword evidence="4 8" id="KW-0812">Transmembrane</keyword>
<dbReference type="Gene3D" id="2.40.170.20">
    <property type="entry name" value="TonB-dependent receptor, beta-barrel domain"/>
    <property type="match status" value="1"/>
</dbReference>
<evidence type="ECO:0000256" key="6">
    <source>
        <dbReference type="ARBA" id="ARBA00023136"/>
    </source>
</evidence>
<keyword evidence="2 8" id="KW-0813">Transport</keyword>
<gene>
    <name evidence="12" type="ORF">SAMN05444584_1677</name>
</gene>
<dbReference type="SUPFAM" id="SSF56935">
    <property type="entry name" value="Porins"/>
    <property type="match status" value="1"/>
</dbReference>
<reference evidence="13" key="1">
    <citation type="submission" date="2017-06" db="EMBL/GenBank/DDBJ databases">
        <authorList>
            <person name="Varghese N."/>
            <person name="Submissions S."/>
        </authorList>
    </citation>
    <scope>NUCLEOTIDE SEQUENCE [LARGE SCALE GENOMIC DNA]</scope>
    <source>
        <strain evidence="13">ANC 5114</strain>
    </source>
</reference>
<keyword evidence="12" id="KW-0675">Receptor</keyword>
<dbReference type="CDD" id="cd01347">
    <property type="entry name" value="ligand_gated_channel"/>
    <property type="match status" value="1"/>
</dbReference>
<dbReference type="PANTHER" id="PTHR40980:SF4">
    <property type="entry name" value="TONB-DEPENDENT RECEPTOR-LIKE BETA-BARREL DOMAIN-CONTAINING PROTEIN"/>
    <property type="match status" value="1"/>
</dbReference>